<keyword evidence="1" id="KW-1133">Transmembrane helix</keyword>
<proteinExistence type="predicted"/>
<dbReference type="AlphaFoldDB" id="A0A915DD33"/>
<evidence type="ECO:0000256" key="1">
    <source>
        <dbReference type="SAM" id="Phobius"/>
    </source>
</evidence>
<evidence type="ECO:0000313" key="3">
    <source>
        <dbReference type="WBParaSite" id="jg18160"/>
    </source>
</evidence>
<keyword evidence="1" id="KW-0472">Membrane</keyword>
<feature type="transmembrane region" description="Helical" evidence="1">
    <location>
        <begin position="75"/>
        <end position="102"/>
    </location>
</feature>
<feature type="transmembrane region" description="Helical" evidence="1">
    <location>
        <begin position="33"/>
        <end position="54"/>
    </location>
</feature>
<organism evidence="2 3">
    <name type="scientific">Ditylenchus dipsaci</name>
    <dbReference type="NCBI Taxonomy" id="166011"/>
    <lineage>
        <taxon>Eukaryota</taxon>
        <taxon>Metazoa</taxon>
        <taxon>Ecdysozoa</taxon>
        <taxon>Nematoda</taxon>
        <taxon>Chromadorea</taxon>
        <taxon>Rhabditida</taxon>
        <taxon>Tylenchina</taxon>
        <taxon>Tylenchomorpha</taxon>
        <taxon>Sphaerularioidea</taxon>
        <taxon>Anguinidae</taxon>
        <taxon>Anguininae</taxon>
        <taxon>Ditylenchus</taxon>
    </lineage>
</organism>
<name>A0A915DD33_9BILA</name>
<dbReference type="Proteomes" id="UP000887574">
    <property type="component" value="Unplaced"/>
</dbReference>
<protein>
    <submittedName>
        <fullName evidence="3">Uncharacterized protein</fullName>
    </submittedName>
</protein>
<reference evidence="3" key="1">
    <citation type="submission" date="2022-11" db="UniProtKB">
        <authorList>
            <consortium name="WormBaseParasite"/>
        </authorList>
    </citation>
    <scope>IDENTIFICATION</scope>
</reference>
<accession>A0A915DD33</accession>
<evidence type="ECO:0000313" key="2">
    <source>
        <dbReference type="Proteomes" id="UP000887574"/>
    </source>
</evidence>
<dbReference type="WBParaSite" id="jg18160">
    <property type="protein sequence ID" value="jg18160"/>
    <property type="gene ID" value="jg18160"/>
</dbReference>
<sequence length="210" mass="23049">MTGFIGKVWHWCFPEELPAQIVLNQDKDDGYRVLFFSAALSVSAVSTMLVFRGWKGYWKERLMCEASFGIGRTKIGNFSGVLAVCAVPVSVGSSVFVLGYGLELLGVSVRRAFKATFSNKPTKIAKLNTLATKIDAVIQGLGLVEGRIGLIEGRMAAIEGRMAAIEAKVDSINQSNVERDAKITLAEQNIIVMKIIGFKECCFIDKRIYD</sequence>
<keyword evidence="2" id="KW-1185">Reference proteome</keyword>
<keyword evidence="1" id="KW-0812">Transmembrane</keyword>